<dbReference type="KEGG" id="blac:94351303"/>
<dbReference type="RefSeq" id="XP_067814346.1">
    <property type="nucleotide sequence ID" value="XM_067965632.1"/>
</dbReference>
<dbReference type="GeneID" id="94351303"/>
<evidence type="ECO:0000256" key="1">
    <source>
        <dbReference type="SAM" id="MobiDB-lite"/>
    </source>
</evidence>
<accession>A0A976IAM5</accession>
<dbReference type="OrthoDB" id="28335at2759"/>
<feature type="region of interest" description="Disordered" evidence="1">
    <location>
        <begin position="21"/>
        <end position="64"/>
    </location>
</feature>
<name>A0A976IAM5_BRELC</name>
<protein>
    <recommendedName>
        <fullName evidence="4">TAFII28-like protein domain-containing protein</fullName>
    </recommendedName>
</protein>
<comment type="caution">
    <text evidence="2">The sequence shown here is derived from an EMBL/GenBank/DDBJ whole genome shotgun (WGS) entry which is preliminary data.</text>
</comment>
<feature type="compositionally biased region" description="Acidic residues" evidence="1">
    <location>
        <begin position="38"/>
        <end position="53"/>
    </location>
</feature>
<evidence type="ECO:0000313" key="2">
    <source>
        <dbReference type="EMBL" id="TDH64847.1"/>
    </source>
</evidence>
<evidence type="ECO:0008006" key="4">
    <source>
        <dbReference type="Google" id="ProtNLM"/>
    </source>
</evidence>
<evidence type="ECO:0000313" key="3">
    <source>
        <dbReference type="Proteomes" id="UP000294530"/>
    </source>
</evidence>
<dbReference type="AlphaFoldDB" id="A0A976IAM5"/>
<organism evidence="2 3">
    <name type="scientific">Bremia lactucae</name>
    <name type="common">Lettuce downy mildew</name>
    <dbReference type="NCBI Taxonomy" id="4779"/>
    <lineage>
        <taxon>Eukaryota</taxon>
        <taxon>Sar</taxon>
        <taxon>Stramenopiles</taxon>
        <taxon>Oomycota</taxon>
        <taxon>Peronosporomycetes</taxon>
        <taxon>Peronosporales</taxon>
        <taxon>Peronosporaceae</taxon>
        <taxon>Bremia</taxon>
    </lineage>
</organism>
<dbReference type="EMBL" id="SHOA02000002">
    <property type="protein sequence ID" value="TDH64847.1"/>
    <property type="molecule type" value="Genomic_DNA"/>
</dbReference>
<sequence length="104" mass="11986">MVEPSGLQGTDEEDEVRFLETRNEDLILVDKTQHSTADEEEEGEEDDESESEEDKMGLSNSASMLRIMRSLPEAEARRYEHFRRSHFERGAIKRVTLLNAAVMK</sequence>
<reference evidence="2 3" key="1">
    <citation type="journal article" date="2021" name="Genome Biol.">
        <title>AFLAP: assembly-free linkage analysis pipeline using k-mers from genome sequencing data.</title>
        <authorList>
            <person name="Fletcher K."/>
            <person name="Zhang L."/>
            <person name="Gil J."/>
            <person name="Han R."/>
            <person name="Cavanaugh K."/>
            <person name="Michelmore R."/>
        </authorList>
    </citation>
    <scope>NUCLEOTIDE SEQUENCE [LARGE SCALE GENOMIC DNA]</scope>
    <source>
        <strain evidence="2 3">SF5</strain>
    </source>
</reference>
<keyword evidence="3" id="KW-1185">Reference proteome</keyword>
<gene>
    <name evidence="2" type="ORF">CCR75_007574</name>
</gene>
<dbReference type="Proteomes" id="UP000294530">
    <property type="component" value="Unassembled WGS sequence"/>
</dbReference>
<proteinExistence type="predicted"/>